<dbReference type="Proteomes" id="UP000662572">
    <property type="component" value="Unassembled WGS sequence"/>
</dbReference>
<dbReference type="EMBL" id="BMZB01000001">
    <property type="protein sequence ID" value="GGZ28891.1"/>
    <property type="molecule type" value="Genomic_DNA"/>
</dbReference>
<dbReference type="Pfam" id="PF11159">
    <property type="entry name" value="DUF2939"/>
    <property type="match status" value="1"/>
</dbReference>
<evidence type="ECO:0000256" key="1">
    <source>
        <dbReference type="SAM" id="MobiDB-lite"/>
    </source>
</evidence>
<dbReference type="AlphaFoldDB" id="A0A918Q073"/>
<sequence>MSRILPLTVIFALLAFVAAFLAGPIWSFYDLRSSAEAEDIQSLAELVAFDDVRTSLKAQLITSTEGDSIAAPPPSFLKDPIGAVAAAIVPMTKPTPTINIDSYLTARAIWALTLGAGKDANKVDPRTFTDKPPVPDVLYWSPDRTRLSVTHPVQGETIFTMKRKTLFGWQLMHVGLPGVDDLPATMSVTPSPEDKALASSGAKSPVE</sequence>
<reference evidence="2" key="1">
    <citation type="journal article" date="2014" name="Int. J. Syst. Evol. Microbiol.">
        <title>Complete genome sequence of Corynebacterium casei LMG S-19264T (=DSM 44701T), isolated from a smear-ripened cheese.</title>
        <authorList>
            <consortium name="US DOE Joint Genome Institute (JGI-PGF)"/>
            <person name="Walter F."/>
            <person name="Albersmeier A."/>
            <person name="Kalinowski J."/>
            <person name="Ruckert C."/>
        </authorList>
    </citation>
    <scope>NUCLEOTIDE SEQUENCE</scope>
    <source>
        <strain evidence="2">KCTC 32296</strain>
    </source>
</reference>
<dbReference type="InterPro" id="IPR021330">
    <property type="entry name" value="DUF2939"/>
</dbReference>
<evidence type="ECO:0000313" key="2">
    <source>
        <dbReference type="EMBL" id="GGZ28891.1"/>
    </source>
</evidence>
<keyword evidence="3" id="KW-1185">Reference proteome</keyword>
<accession>A0A918Q073</accession>
<feature type="region of interest" description="Disordered" evidence="1">
    <location>
        <begin position="185"/>
        <end position="207"/>
    </location>
</feature>
<dbReference type="RefSeq" id="WP_189485610.1">
    <property type="nucleotide sequence ID" value="NZ_BMZB01000001.1"/>
</dbReference>
<evidence type="ECO:0008006" key="4">
    <source>
        <dbReference type="Google" id="ProtNLM"/>
    </source>
</evidence>
<gene>
    <name evidence="2" type="ORF">GCM10011273_13480</name>
</gene>
<proteinExistence type="predicted"/>
<reference evidence="2" key="2">
    <citation type="submission" date="2020-09" db="EMBL/GenBank/DDBJ databases">
        <authorList>
            <person name="Sun Q."/>
            <person name="Kim S."/>
        </authorList>
    </citation>
    <scope>NUCLEOTIDE SEQUENCE</scope>
    <source>
        <strain evidence="2">KCTC 32296</strain>
    </source>
</reference>
<organism evidence="2 3">
    <name type="scientific">Asticcacaulis endophyticus</name>
    <dbReference type="NCBI Taxonomy" id="1395890"/>
    <lineage>
        <taxon>Bacteria</taxon>
        <taxon>Pseudomonadati</taxon>
        <taxon>Pseudomonadota</taxon>
        <taxon>Alphaproteobacteria</taxon>
        <taxon>Caulobacterales</taxon>
        <taxon>Caulobacteraceae</taxon>
        <taxon>Asticcacaulis</taxon>
    </lineage>
</organism>
<name>A0A918Q073_9CAUL</name>
<evidence type="ECO:0000313" key="3">
    <source>
        <dbReference type="Proteomes" id="UP000662572"/>
    </source>
</evidence>
<protein>
    <recommendedName>
        <fullName evidence="4">DUF2939 domain-containing protein</fullName>
    </recommendedName>
</protein>
<comment type="caution">
    <text evidence="2">The sequence shown here is derived from an EMBL/GenBank/DDBJ whole genome shotgun (WGS) entry which is preliminary data.</text>
</comment>